<protein>
    <submittedName>
        <fullName evidence="3">MATE family efflux transporter</fullName>
    </submittedName>
</protein>
<keyword evidence="2" id="KW-0812">Transmembrane</keyword>
<dbReference type="InterPro" id="IPR002528">
    <property type="entry name" value="MATE_fam"/>
</dbReference>
<dbReference type="GO" id="GO:0005886">
    <property type="term" value="C:plasma membrane"/>
    <property type="evidence" value="ECO:0007669"/>
    <property type="project" value="TreeGrafter"/>
</dbReference>
<name>A0A418YW12_9SPHN</name>
<dbReference type="OrthoDB" id="9780160at2"/>
<gene>
    <name evidence="3" type="ORF">D0Z70_04245</name>
</gene>
<keyword evidence="1" id="KW-0813">Transport</keyword>
<dbReference type="GO" id="GO:0042910">
    <property type="term" value="F:xenobiotic transmembrane transporter activity"/>
    <property type="evidence" value="ECO:0007669"/>
    <property type="project" value="InterPro"/>
</dbReference>
<keyword evidence="4" id="KW-1185">Reference proteome</keyword>
<keyword evidence="2" id="KW-1133">Transmembrane helix</keyword>
<accession>A0A418YW12</accession>
<dbReference type="NCBIfam" id="TIGR00797">
    <property type="entry name" value="matE"/>
    <property type="match status" value="1"/>
</dbReference>
<feature type="transmembrane region" description="Helical" evidence="2">
    <location>
        <begin position="318"/>
        <end position="340"/>
    </location>
</feature>
<proteinExistence type="predicted"/>
<dbReference type="CDD" id="cd13131">
    <property type="entry name" value="MATE_NorM_like"/>
    <property type="match status" value="1"/>
</dbReference>
<dbReference type="InterPro" id="IPR050222">
    <property type="entry name" value="MATE_MdtK"/>
</dbReference>
<feature type="transmembrane region" description="Helical" evidence="2">
    <location>
        <begin position="423"/>
        <end position="445"/>
    </location>
</feature>
<feature type="transmembrane region" description="Helical" evidence="2">
    <location>
        <begin position="160"/>
        <end position="181"/>
    </location>
</feature>
<dbReference type="Pfam" id="PF01554">
    <property type="entry name" value="MatE"/>
    <property type="match status" value="2"/>
</dbReference>
<evidence type="ECO:0000256" key="1">
    <source>
        <dbReference type="ARBA" id="ARBA00022448"/>
    </source>
</evidence>
<feature type="transmembrane region" description="Helical" evidence="2">
    <location>
        <begin position="396"/>
        <end position="417"/>
    </location>
</feature>
<organism evidence="3 4">
    <name type="scientific">Sphingobium terrigena</name>
    <dbReference type="NCBI Taxonomy" id="2304063"/>
    <lineage>
        <taxon>Bacteria</taxon>
        <taxon>Pseudomonadati</taxon>
        <taxon>Pseudomonadota</taxon>
        <taxon>Alphaproteobacteria</taxon>
        <taxon>Sphingomonadales</taxon>
        <taxon>Sphingomonadaceae</taxon>
        <taxon>Sphingobium</taxon>
    </lineage>
</organism>
<evidence type="ECO:0000313" key="4">
    <source>
        <dbReference type="Proteomes" id="UP000283469"/>
    </source>
</evidence>
<dbReference type="EMBL" id="QVRA01000003">
    <property type="protein sequence ID" value="RJG56575.1"/>
    <property type="molecule type" value="Genomic_DNA"/>
</dbReference>
<feature type="transmembrane region" description="Helical" evidence="2">
    <location>
        <begin position="360"/>
        <end position="384"/>
    </location>
</feature>
<feature type="transmembrane region" description="Helical" evidence="2">
    <location>
        <begin position="95"/>
        <end position="116"/>
    </location>
</feature>
<evidence type="ECO:0000256" key="2">
    <source>
        <dbReference type="SAM" id="Phobius"/>
    </source>
</evidence>
<keyword evidence="2" id="KW-0472">Membrane</keyword>
<dbReference type="PANTHER" id="PTHR43298">
    <property type="entry name" value="MULTIDRUG RESISTANCE PROTEIN NORM-RELATED"/>
    <property type="match status" value="1"/>
</dbReference>
<reference evidence="3 4" key="1">
    <citation type="submission" date="2018-08" db="EMBL/GenBank/DDBJ databases">
        <title>Sphingobium sp. EO9.</title>
        <authorList>
            <person name="Park Y."/>
            <person name="Kim K.H."/>
            <person name="Jeon C.O."/>
        </authorList>
    </citation>
    <scope>NUCLEOTIDE SEQUENCE [LARGE SCALE GENOMIC DNA]</scope>
    <source>
        <strain evidence="3 4">EO9</strain>
    </source>
</reference>
<feature type="transmembrane region" description="Helical" evidence="2">
    <location>
        <begin position="274"/>
        <end position="297"/>
    </location>
</feature>
<evidence type="ECO:0000313" key="3">
    <source>
        <dbReference type="EMBL" id="RJG56575.1"/>
    </source>
</evidence>
<feature type="transmembrane region" description="Helical" evidence="2">
    <location>
        <begin position="240"/>
        <end position="268"/>
    </location>
</feature>
<feature type="transmembrane region" description="Helical" evidence="2">
    <location>
        <begin position="136"/>
        <end position="153"/>
    </location>
</feature>
<comment type="caution">
    <text evidence="3">The sequence shown here is derived from an EMBL/GenBank/DDBJ whole genome shotgun (WGS) entry which is preliminary data.</text>
</comment>
<feature type="transmembrane region" description="Helical" evidence="2">
    <location>
        <begin position="54"/>
        <end position="74"/>
    </location>
</feature>
<sequence>MSSPWRIEATALVALALPMIAGNIAWSAIAATDLLLLGRLGAESVAAGALGINLFHALLLFGMGLVTAASPLIASERGRRRHSVRDVRRTVHQTLRAAALFVIPAWAILWQSEAILLAMGQDADLAHGAGRLMRGLQWALLPFLGFTTLRTFIAALERPVWGLLIMLAAIPFNVLAGWALIFGNLGFPPLGLFGAGLASTASSCFLFFGLLGVILIDRRFRRYALVGRFWTRDRERHRQVWALGLPIAITLGFETTVFNASALLMGLIDRDSLAAHAVAIQIAALVFMVPMGIGQAATIRVGLAYGRHDRAGVGRAGWLALIIGTGFACCAALALILMPLTLVSAFLDLNNPANARTVQLAVSFLAVAALFQLVDAAQAVGAGVLRGVQDTRVPMIFAMIGYWLVGIGVGTILAFPLRMAGLGIWLGLAAGLGSVAVLLVTRWSLRERLGLVRG</sequence>
<dbReference type="RefSeq" id="WP_119744174.1">
    <property type="nucleotide sequence ID" value="NZ_QVRA01000003.1"/>
</dbReference>
<dbReference type="GO" id="GO:0015297">
    <property type="term" value="F:antiporter activity"/>
    <property type="evidence" value="ECO:0007669"/>
    <property type="project" value="InterPro"/>
</dbReference>
<dbReference type="PANTHER" id="PTHR43298:SF2">
    <property type="entry name" value="FMN_FAD EXPORTER YEEO-RELATED"/>
    <property type="match status" value="1"/>
</dbReference>
<dbReference type="AlphaFoldDB" id="A0A418YW12"/>
<feature type="transmembrane region" description="Helical" evidence="2">
    <location>
        <begin position="193"/>
        <end position="216"/>
    </location>
</feature>
<dbReference type="Proteomes" id="UP000283469">
    <property type="component" value="Unassembled WGS sequence"/>
</dbReference>